<evidence type="ECO:0000256" key="1">
    <source>
        <dbReference type="SAM" id="MobiDB-lite"/>
    </source>
</evidence>
<dbReference type="InterPro" id="IPR039552">
    <property type="entry name" value="IS66_C"/>
</dbReference>
<evidence type="ECO:0000259" key="3">
    <source>
        <dbReference type="Pfam" id="PF13005"/>
    </source>
</evidence>
<evidence type="ECO:0000259" key="2">
    <source>
        <dbReference type="Pfam" id="PF03050"/>
    </source>
</evidence>
<evidence type="ECO:0000259" key="4">
    <source>
        <dbReference type="Pfam" id="PF13007"/>
    </source>
</evidence>
<feature type="compositionally biased region" description="Low complexity" evidence="1">
    <location>
        <begin position="70"/>
        <end position="82"/>
    </location>
</feature>
<dbReference type="Proteomes" id="UP000565745">
    <property type="component" value="Unassembled WGS sequence"/>
</dbReference>
<feature type="domain" description="Transposase IS66 C-terminal" evidence="5">
    <location>
        <begin position="457"/>
        <end position="494"/>
    </location>
</feature>
<dbReference type="PANTHER" id="PTHR33678">
    <property type="entry name" value="BLL1576 PROTEIN"/>
    <property type="match status" value="1"/>
</dbReference>
<gene>
    <name evidence="6" type="ORF">GGR93_003631</name>
</gene>
<keyword evidence="7" id="KW-1185">Reference proteome</keyword>
<evidence type="ECO:0000313" key="6">
    <source>
        <dbReference type="EMBL" id="MBB4175823.1"/>
    </source>
</evidence>
<dbReference type="InterPro" id="IPR004291">
    <property type="entry name" value="Transposase_IS66_central"/>
</dbReference>
<dbReference type="Pfam" id="PF03050">
    <property type="entry name" value="DDE_Tnp_IS66"/>
    <property type="match status" value="1"/>
</dbReference>
<dbReference type="InterPro" id="IPR052344">
    <property type="entry name" value="Transposase-related"/>
</dbReference>
<dbReference type="PANTHER" id="PTHR33678:SF1">
    <property type="entry name" value="BLL1576 PROTEIN"/>
    <property type="match status" value="1"/>
</dbReference>
<sequence length="501" mass="55592">MFDALKSLPSDPGQLRVAAEGLVALAKAQALEIEKLKHQLAGHNRHCFGSKSESADQLNLQLRLEEEETAAASVVASEDTSAPSEPKQKPKRKPLPPELPRSEQVLTPGETCKCGGSLRAIGEDVTEELEYVPGRFVVNRIVRPRMACKCCDKIVQAALPSRPIERGRPGAGLLAHVLVSKYADHCPLYRQSQIMERDGIDLDRSTLAGWVGQSTKLLEPLADAIGRHVRTGAAIFADDTPIKMQARKKCATARIWTYVRDERPWDSQAPPAAWYKFSTDREGRHPTEHLANYQGWVHADGYTGFNDIFAKEAVYEMACMAHVRRKFVDIFQSQGSQIAEEAIRRIAVLYAVEKTVRGISPNERVALRQQDAKPVFNELEAWLAAQLDRISGKSELAKAIRYALGRMKKMRGYLENGSLELDNNCAERSIRCVALGRKNYLFVGSEGGGKAAAIAYTLIETAKLNGVDPQAWLTWVLARIADHKITRLDELLPWRYAASAA</sequence>
<proteinExistence type="predicted"/>
<dbReference type="EMBL" id="JACIFU010000006">
    <property type="protein sequence ID" value="MBB4175823.1"/>
    <property type="molecule type" value="Genomic_DNA"/>
</dbReference>
<comment type="caution">
    <text evidence="6">The sequence shown here is derived from an EMBL/GenBank/DDBJ whole genome shotgun (WGS) entry which is preliminary data.</text>
</comment>
<dbReference type="RefSeq" id="WP_025054273.1">
    <property type="nucleotide sequence ID" value="NZ_JACIFU010000006.1"/>
</dbReference>
<dbReference type="AlphaFoldDB" id="A0A7W6Q5J7"/>
<feature type="region of interest" description="Disordered" evidence="1">
    <location>
        <begin position="70"/>
        <end position="106"/>
    </location>
</feature>
<evidence type="ECO:0000313" key="7">
    <source>
        <dbReference type="Proteomes" id="UP000565745"/>
    </source>
</evidence>
<organism evidence="6 7">
    <name type="scientific">Sulfitobacter noctilucicola</name>
    <dbReference type="NCBI Taxonomy" id="1342301"/>
    <lineage>
        <taxon>Bacteria</taxon>
        <taxon>Pseudomonadati</taxon>
        <taxon>Pseudomonadota</taxon>
        <taxon>Alphaproteobacteria</taxon>
        <taxon>Rhodobacterales</taxon>
        <taxon>Roseobacteraceae</taxon>
        <taxon>Sulfitobacter</taxon>
    </lineage>
</organism>
<name>A0A7W6Q5J7_9RHOB</name>
<dbReference type="Pfam" id="PF13007">
    <property type="entry name" value="LZ_Tnp_IS66"/>
    <property type="match status" value="1"/>
</dbReference>
<accession>A0A7W6Q5J7</accession>
<feature type="domain" description="Transposase IS66 central" evidence="2">
    <location>
        <begin position="167"/>
        <end position="450"/>
    </location>
</feature>
<dbReference type="InterPro" id="IPR024474">
    <property type="entry name" value="Znf_dom_IS66"/>
</dbReference>
<dbReference type="InterPro" id="IPR024463">
    <property type="entry name" value="Transposase_TnpC_homeodom"/>
</dbReference>
<reference evidence="6 7" key="1">
    <citation type="submission" date="2020-08" db="EMBL/GenBank/DDBJ databases">
        <title>Genomic Encyclopedia of Type Strains, Phase IV (KMG-IV): sequencing the most valuable type-strain genomes for metagenomic binning, comparative biology and taxonomic classification.</title>
        <authorList>
            <person name="Goeker M."/>
        </authorList>
    </citation>
    <scope>NUCLEOTIDE SEQUENCE [LARGE SCALE GENOMIC DNA]</scope>
    <source>
        <strain evidence="6 7">DSM 101015</strain>
    </source>
</reference>
<dbReference type="Pfam" id="PF13005">
    <property type="entry name" value="zf-IS66"/>
    <property type="match status" value="1"/>
</dbReference>
<feature type="domain" description="Transposase IS66 zinc-finger binding" evidence="3">
    <location>
        <begin position="111"/>
        <end position="152"/>
    </location>
</feature>
<feature type="domain" description="Transposase TnpC homeodomain" evidence="4">
    <location>
        <begin position="36"/>
        <end position="103"/>
    </location>
</feature>
<protein>
    <submittedName>
        <fullName evidence="6">Transposase</fullName>
    </submittedName>
</protein>
<dbReference type="Pfam" id="PF13817">
    <property type="entry name" value="DDE_Tnp_IS66_C"/>
    <property type="match status" value="1"/>
</dbReference>
<dbReference type="NCBIfam" id="NF033517">
    <property type="entry name" value="transpos_IS66"/>
    <property type="match status" value="1"/>
</dbReference>
<dbReference type="OrthoDB" id="9800877at2"/>
<evidence type="ECO:0000259" key="5">
    <source>
        <dbReference type="Pfam" id="PF13817"/>
    </source>
</evidence>